<keyword evidence="4" id="KW-1185">Reference proteome</keyword>
<dbReference type="PANTHER" id="PTHR33868:SF2">
    <property type="entry name" value="EXPRESSED PROTEIN"/>
    <property type="match status" value="1"/>
</dbReference>
<dbReference type="AlphaFoldDB" id="U5D035"/>
<feature type="region of interest" description="Disordered" evidence="2">
    <location>
        <begin position="1"/>
        <end position="22"/>
    </location>
</feature>
<sequence length="164" mass="18822">MRNGRITSDPKEEEKQDGNFPEKKLHLLKALQHSQTRAREAEKQASQAQLDKENVVALFFKESSRSFAYRQWLKLLEAEILMLQSNLYKPNPISPSARIEGEKRETAKTKNNRENGLVDTLWGFAGFTFCLESVGFLMGWKLANVCSIQGFDFTSIWRNLCSDC</sequence>
<protein>
    <submittedName>
        <fullName evidence="3">Uncharacterized protein</fullName>
    </submittedName>
</protein>
<gene>
    <name evidence="3" type="ORF">AMTR_s03576p00008700</name>
</gene>
<feature type="coiled-coil region" evidence="1">
    <location>
        <begin position="31"/>
        <end position="58"/>
    </location>
</feature>
<dbReference type="Proteomes" id="UP000017836">
    <property type="component" value="Unassembled WGS sequence"/>
</dbReference>
<organism evidence="3 4">
    <name type="scientific">Amborella trichopoda</name>
    <dbReference type="NCBI Taxonomy" id="13333"/>
    <lineage>
        <taxon>Eukaryota</taxon>
        <taxon>Viridiplantae</taxon>
        <taxon>Streptophyta</taxon>
        <taxon>Embryophyta</taxon>
        <taxon>Tracheophyta</taxon>
        <taxon>Spermatophyta</taxon>
        <taxon>Magnoliopsida</taxon>
        <taxon>Amborellales</taxon>
        <taxon>Amborellaceae</taxon>
        <taxon>Amborella</taxon>
    </lineage>
</organism>
<reference evidence="4" key="1">
    <citation type="journal article" date="2013" name="Science">
        <title>The Amborella genome and the evolution of flowering plants.</title>
        <authorList>
            <consortium name="Amborella Genome Project"/>
        </authorList>
    </citation>
    <scope>NUCLEOTIDE SEQUENCE [LARGE SCALE GENOMIC DNA]</scope>
</reference>
<dbReference type="EMBL" id="KI396569">
    <property type="protein sequence ID" value="ERM97171.1"/>
    <property type="molecule type" value="Genomic_DNA"/>
</dbReference>
<evidence type="ECO:0000313" key="3">
    <source>
        <dbReference type="EMBL" id="ERM97171.1"/>
    </source>
</evidence>
<dbReference type="PANTHER" id="PTHR33868">
    <property type="entry name" value="EXPRESSED PROTEIN"/>
    <property type="match status" value="1"/>
</dbReference>
<evidence type="ECO:0000313" key="4">
    <source>
        <dbReference type="Proteomes" id="UP000017836"/>
    </source>
</evidence>
<keyword evidence="1" id="KW-0175">Coiled coil</keyword>
<dbReference type="HOGENOM" id="CLU_1621257_0_0_1"/>
<evidence type="ECO:0000256" key="2">
    <source>
        <dbReference type="SAM" id="MobiDB-lite"/>
    </source>
</evidence>
<dbReference type="Gramene" id="ERM97171">
    <property type="protein sequence ID" value="ERM97171"/>
    <property type="gene ID" value="AMTR_s03576p00008700"/>
</dbReference>
<name>U5D035_AMBTC</name>
<accession>U5D035</accession>
<proteinExistence type="predicted"/>
<evidence type="ECO:0000256" key="1">
    <source>
        <dbReference type="SAM" id="Coils"/>
    </source>
</evidence>
<feature type="compositionally biased region" description="Basic and acidic residues" evidence="2">
    <location>
        <begin position="8"/>
        <end position="22"/>
    </location>
</feature>